<dbReference type="OrthoDB" id="180193at2"/>
<evidence type="ECO:0000313" key="2">
    <source>
        <dbReference type="Proteomes" id="UP000182034"/>
    </source>
</evidence>
<evidence type="ECO:0000313" key="1">
    <source>
        <dbReference type="EMBL" id="SFZ93024.1"/>
    </source>
</evidence>
<organism evidence="1 2">
    <name type="scientific">Chryseobacterium limigenitum</name>
    <dbReference type="NCBI Taxonomy" id="1612149"/>
    <lineage>
        <taxon>Bacteria</taxon>
        <taxon>Pseudomonadati</taxon>
        <taxon>Bacteroidota</taxon>
        <taxon>Flavobacteriia</taxon>
        <taxon>Flavobacteriales</taxon>
        <taxon>Weeksellaceae</taxon>
        <taxon>Chryseobacterium group</taxon>
        <taxon>Chryseobacterium</taxon>
    </lineage>
</organism>
<dbReference type="RefSeq" id="WP_072408605.1">
    <property type="nucleotide sequence ID" value="NZ_FPKW01000004.1"/>
</dbReference>
<dbReference type="Proteomes" id="UP000182034">
    <property type="component" value="Unassembled WGS sequence"/>
</dbReference>
<sequence>MYNRRHAVLGGKLQSEIRTPSDFDTAAENITIEQVKEVIRISSDPQDHLEWLREYSSSGFSKIFIQDVSDDQSSTIRMYGQLLNNV</sequence>
<gene>
    <name evidence="1" type="ORF">SAMN05216324_10492</name>
</gene>
<proteinExistence type="predicted"/>
<reference evidence="2" key="1">
    <citation type="submission" date="2016-10" db="EMBL/GenBank/DDBJ databases">
        <authorList>
            <person name="Varghese N."/>
            <person name="Submissions S."/>
        </authorList>
    </citation>
    <scope>NUCLEOTIDE SEQUENCE [LARGE SCALE GENOMIC DNA]</scope>
    <source>
        <strain evidence="2">SUR2</strain>
    </source>
</reference>
<dbReference type="EMBL" id="FPKW01000004">
    <property type="protein sequence ID" value="SFZ93024.1"/>
    <property type="molecule type" value="Genomic_DNA"/>
</dbReference>
<accession>A0A1K2ILD7</accession>
<name>A0A1K2ILD7_9FLAO</name>
<dbReference type="AlphaFoldDB" id="A0A1K2ILD7"/>
<keyword evidence="2" id="KW-1185">Reference proteome</keyword>
<protein>
    <submittedName>
        <fullName evidence="1">Uncharacterized protein</fullName>
    </submittedName>
</protein>
<dbReference type="STRING" id="1612149.SAMN05216324_10492"/>